<dbReference type="GO" id="GO:0000423">
    <property type="term" value="P:mitophagy"/>
    <property type="evidence" value="ECO:0007669"/>
    <property type="project" value="UniProtKB-ARBA"/>
</dbReference>
<feature type="domain" description="NIPSNAP" evidence="2">
    <location>
        <begin position="137"/>
        <end position="233"/>
    </location>
</feature>
<feature type="domain" description="NIPSNAP" evidence="2">
    <location>
        <begin position="25"/>
        <end position="120"/>
    </location>
</feature>
<sequence length="237" mass="27903">MVTVVKLNTGNEPHSTLFSEKKTVFELKIHRIKPEVMSTYLSEEQEFVKLMREKISHVELIGSWTVDIGDQDEVLSLWRYKGGYPALDASKEIYRTDKDFLDFRRNRNKMLRFRRNEILLGFNFWPKLTQRTGCNIYDIRSYFLKPGTIAEWGANWQKGIQFRQYEDEPVHGFFTNIGDMFQVHHIFAYKDLDSRNEARAHAWQHPGWVDCVSYTVPLIKSAKCRICVPTPFSTILV</sequence>
<evidence type="ECO:0000256" key="1">
    <source>
        <dbReference type="ARBA" id="ARBA00005291"/>
    </source>
</evidence>
<keyword evidence="4" id="KW-1185">Reference proteome</keyword>
<comment type="similarity">
    <text evidence="1">Belongs to the NipSnap family.</text>
</comment>
<dbReference type="SUPFAM" id="SSF54909">
    <property type="entry name" value="Dimeric alpha+beta barrel"/>
    <property type="match status" value="2"/>
</dbReference>
<dbReference type="OrthoDB" id="10262843at2759"/>
<dbReference type="PANTHER" id="PTHR21017">
    <property type="entry name" value="NIPSNAP-RELATED"/>
    <property type="match status" value="1"/>
</dbReference>
<dbReference type="Gene3D" id="3.30.70.100">
    <property type="match status" value="2"/>
</dbReference>
<evidence type="ECO:0000313" key="4">
    <source>
        <dbReference type="Proteomes" id="UP000078046"/>
    </source>
</evidence>
<dbReference type="Proteomes" id="UP000078046">
    <property type="component" value="Unassembled WGS sequence"/>
</dbReference>
<dbReference type="InterPro" id="IPR011008">
    <property type="entry name" value="Dimeric_a/b-barrel"/>
</dbReference>
<name>A0A177B570_9BILA</name>
<comment type="caution">
    <text evidence="3">The sequence shown here is derived from an EMBL/GenBank/DDBJ whole genome shotgun (WGS) entry which is preliminary data.</text>
</comment>
<evidence type="ECO:0000313" key="3">
    <source>
        <dbReference type="EMBL" id="OAF69447.1"/>
    </source>
</evidence>
<gene>
    <name evidence="3" type="ORF">A3Q56_02767</name>
</gene>
<reference evidence="3 4" key="1">
    <citation type="submission" date="2016-04" db="EMBL/GenBank/DDBJ databases">
        <title>The genome of Intoshia linei affirms orthonectids as highly simplified spiralians.</title>
        <authorList>
            <person name="Mikhailov K.V."/>
            <person name="Slusarev G.S."/>
            <person name="Nikitin M.A."/>
            <person name="Logacheva M.D."/>
            <person name="Penin A."/>
            <person name="Aleoshin V."/>
            <person name="Panchin Y.V."/>
        </authorList>
    </citation>
    <scope>NUCLEOTIDE SEQUENCE [LARGE SCALE GENOMIC DNA]</scope>
    <source>
        <strain evidence="3">Intl2013</strain>
        <tissue evidence="3">Whole animal</tissue>
    </source>
</reference>
<dbReference type="EMBL" id="LWCA01000280">
    <property type="protein sequence ID" value="OAF69447.1"/>
    <property type="molecule type" value="Genomic_DNA"/>
</dbReference>
<dbReference type="Pfam" id="PF07978">
    <property type="entry name" value="NIPSNAP"/>
    <property type="match status" value="2"/>
</dbReference>
<protein>
    <submittedName>
        <fullName evidence="3">Glioblastoma-amplified sequence</fullName>
    </submittedName>
</protein>
<organism evidence="3 4">
    <name type="scientific">Intoshia linei</name>
    <dbReference type="NCBI Taxonomy" id="1819745"/>
    <lineage>
        <taxon>Eukaryota</taxon>
        <taxon>Metazoa</taxon>
        <taxon>Spiralia</taxon>
        <taxon>Lophotrochozoa</taxon>
        <taxon>Mesozoa</taxon>
        <taxon>Orthonectida</taxon>
        <taxon>Rhopaluridae</taxon>
        <taxon>Intoshia</taxon>
    </lineage>
</organism>
<dbReference type="GO" id="GO:0005739">
    <property type="term" value="C:mitochondrion"/>
    <property type="evidence" value="ECO:0007669"/>
    <property type="project" value="TreeGrafter"/>
</dbReference>
<dbReference type="InterPro" id="IPR012577">
    <property type="entry name" value="NIPSNAP"/>
</dbReference>
<dbReference type="PANTHER" id="PTHR21017:SF17">
    <property type="entry name" value="PROTEIN NIPSNAP"/>
    <property type="match status" value="1"/>
</dbReference>
<accession>A0A177B570</accession>
<evidence type="ECO:0000259" key="2">
    <source>
        <dbReference type="Pfam" id="PF07978"/>
    </source>
</evidence>
<dbReference type="InterPro" id="IPR051557">
    <property type="entry name" value="NipSnap_domain"/>
</dbReference>
<proteinExistence type="inferred from homology"/>
<dbReference type="AlphaFoldDB" id="A0A177B570"/>